<dbReference type="EMBL" id="FPHI01000025">
    <property type="protein sequence ID" value="SFV64451.1"/>
    <property type="molecule type" value="Genomic_DNA"/>
</dbReference>
<name>A0A1W1CFE5_9ZZZZ</name>
<dbReference type="InterPro" id="IPR036909">
    <property type="entry name" value="Cyt_c-like_dom_sf"/>
</dbReference>
<organism evidence="2">
    <name type="scientific">hydrothermal vent metagenome</name>
    <dbReference type="NCBI Taxonomy" id="652676"/>
    <lineage>
        <taxon>unclassified sequences</taxon>
        <taxon>metagenomes</taxon>
        <taxon>ecological metagenomes</taxon>
    </lineage>
</organism>
<reference evidence="2" key="1">
    <citation type="submission" date="2016-10" db="EMBL/GenBank/DDBJ databases">
        <authorList>
            <person name="de Groot N.N."/>
        </authorList>
    </citation>
    <scope>NUCLEOTIDE SEQUENCE</scope>
</reference>
<dbReference type="GO" id="GO:0016491">
    <property type="term" value="F:oxidoreductase activity"/>
    <property type="evidence" value="ECO:0007669"/>
    <property type="project" value="UniProtKB-KW"/>
</dbReference>
<sequence>MKSTNEYYKILPMEKTLSLISIVIIVVYALYNANVRYTKKSKKNTHTNYTKHIAEHNASHYEDELKKLHTPAYLKQYIVNVINHGSNQLKFKPTEIMDAGFASREDAPKIASYILALSGKNNHTAYPKDAPMYYSSNCAGCHGEDAKGLNGTYPDLTREELLGIQKREIYLKKMVNYK</sequence>
<keyword evidence="2" id="KW-0560">Oxidoreductase</keyword>
<dbReference type="SUPFAM" id="SSF46626">
    <property type="entry name" value="Cytochrome c"/>
    <property type="match status" value="1"/>
</dbReference>
<dbReference type="EC" id="1.9.3.1" evidence="2"/>
<dbReference type="GO" id="GO:0009055">
    <property type="term" value="F:electron transfer activity"/>
    <property type="evidence" value="ECO:0007669"/>
    <property type="project" value="InterPro"/>
</dbReference>
<gene>
    <name evidence="2" type="ORF">MNB_SV-3-1531</name>
</gene>
<evidence type="ECO:0000313" key="2">
    <source>
        <dbReference type="EMBL" id="SFV64451.1"/>
    </source>
</evidence>
<protein>
    <submittedName>
        <fullName evidence="2">Cytochrome c oxidase subunit CcoP</fullName>
        <ecNumber evidence="2">1.9.3.1</ecNumber>
    </submittedName>
</protein>
<accession>A0A1W1CFE5</accession>
<proteinExistence type="predicted"/>
<evidence type="ECO:0000256" key="1">
    <source>
        <dbReference type="SAM" id="Phobius"/>
    </source>
</evidence>
<keyword evidence="1" id="KW-1133">Transmembrane helix</keyword>
<dbReference type="GO" id="GO:0020037">
    <property type="term" value="F:heme binding"/>
    <property type="evidence" value="ECO:0007669"/>
    <property type="project" value="InterPro"/>
</dbReference>
<dbReference type="Gene3D" id="1.10.760.10">
    <property type="entry name" value="Cytochrome c-like domain"/>
    <property type="match status" value="1"/>
</dbReference>
<dbReference type="AlphaFoldDB" id="A0A1W1CFE5"/>
<keyword evidence="1" id="KW-0812">Transmembrane</keyword>
<keyword evidence="1" id="KW-0472">Membrane</keyword>
<feature type="transmembrane region" description="Helical" evidence="1">
    <location>
        <begin position="16"/>
        <end position="33"/>
    </location>
</feature>